<evidence type="ECO:0000256" key="2">
    <source>
        <dbReference type="ARBA" id="ARBA00004629"/>
    </source>
</evidence>
<keyword evidence="8" id="KW-0131">Cell cycle</keyword>
<evidence type="ECO:0000256" key="4">
    <source>
        <dbReference type="ARBA" id="ARBA00022618"/>
    </source>
</evidence>
<organism evidence="11 12">
    <name type="scientific">Hymenochirus boettgeri</name>
    <name type="common">Congo dwarf clawed frog</name>
    <dbReference type="NCBI Taxonomy" id="247094"/>
    <lineage>
        <taxon>Eukaryota</taxon>
        <taxon>Metazoa</taxon>
        <taxon>Chordata</taxon>
        <taxon>Craniata</taxon>
        <taxon>Vertebrata</taxon>
        <taxon>Euteleostomi</taxon>
        <taxon>Amphibia</taxon>
        <taxon>Batrachia</taxon>
        <taxon>Anura</taxon>
        <taxon>Pipoidea</taxon>
        <taxon>Pipidae</taxon>
        <taxon>Pipinae</taxon>
        <taxon>Hymenochirus</taxon>
    </lineage>
</organism>
<dbReference type="PANTHER" id="PTHR15459">
    <property type="entry name" value="POLYAMINE-MODULATED FACTOR 1"/>
    <property type="match status" value="1"/>
</dbReference>
<dbReference type="GO" id="GO:0051301">
    <property type="term" value="P:cell division"/>
    <property type="evidence" value="ECO:0007669"/>
    <property type="project" value="UniProtKB-KW"/>
</dbReference>
<keyword evidence="6" id="KW-0995">Kinetochore</keyword>
<accession>A0A8T2K2S5</accession>
<evidence type="ECO:0000256" key="7">
    <source>
        <dbReference type="ARBA" id="ARBA00023242"/>
    </source>
</evidence>
<dbReference type="EMBL" id="JAACNH010000003">
    <property type="protein sequence ID" value="KAG8449900.1"/>
    <property type="molecule type" value="Genomic_DNA"/>
</dbReference>
<dbReference type="GO" id="GO:0005634">
    <property type="term" value="C:nucleus"/>
    <property type="evidence" value="ECO:0007669"/>
    <property type="project" value="UniProtKB-SubCell"/>
</dbReference>
<sequence length="203" mass="23746">MEAEVKIGEVAVADETPGPSQESEPAPAENPSRLLIFNTLVDKFLEGLVEAGSYQRFARCYKKFYRLQPEMTRSIYDQFVFQLQTSIKEEIQEIKDEGNLEMLLDSLDKMEETGDRTDLAWRPSGVPEEDLRSHLVPYLLQQRSYLRKLLKEREEENAKLAQSVLLGRKRIEEMQQEIERRKQAWQELSKSQRELILSIQEPK</sequence>
<comment type="subcellular location">
    <subcellularLocation>
        <location evidence="2">Chromosome</location>
        <location evidence="2">Centromere</location>
        <location evidence="2">Kinetochore</location>
    </subcellularLocation>
    <subcellularLocation>
        <location evidence="1">Nucleus</location>
    </subcellularLocation>
</comment>
<gene>
    <name evidence="11" type="ORF">GDO86_016539</name>
</gene>
<evidence type="ECO:0000256" key="1">
    <source>
        <dbReference type="ARBA" id="ARBA00004123"/>
    </source>
</evidence>
<feature type="region of interest" description="Disordered" evidence="10">
    <location>
        <begin position="1"/>
        <end position="29"/>
    </location>
</feature>
<evidence type="ECO:0000256" key="8">
    <source>
        <dbReference type="ARBA" id="ARBA00023306"/>
    </source>
</evidence>
<keyword evidence="5" id="KW-0498">Mitosis</keyword>
<name>A0A8T2K2S5_9PIPI</name>
<dbReference type="GO" id="GO:0000444">
    <property type="term" value="C:MIS12/MIND type complex"/>
    <property type="evidence" value="ECO:0007669"/>
    <property type="project" value="InterPro"/>
</dbReference>
<evidence type="ECO:0008006" key="13">
    <source>
        <dbReference type="Google" id="ProtNLM"/>
    </source>
</evidence>
<evidence type="ECO:0000256" key="9">
    <source>
        <dbReference type="ARBA" id="ARBA00023328"/>
    </source>
</evidence>
<evidence type="ECO:0000256" key="6">
    <source>
        <dbReference type="ARBA" id="ARBA00022838"/>
    </source>
</evidence>
<dbReference type="PANTHER" id="PTHR15459:SF3">
    <property type="entry name" value="POLYAMINE-MODULATED FACTOR 1"/>
    <property type="match status" value="1"/>
</dbReference>
<keyword evidence="3" id="KW-0158">Chromosome</keyword>
<evidence type="ECO:0000313" key="12">
    <source>
        <dbReference type="Proteomes" id="UP000812440"/>
    </source>
</evidence>
<dbReference type="OrthoDB" id="18453at2759"/>
<comment type="caution">
    <text evidence="11">The sequence shown here is derived from an EMBL/GenBank/DDBJ whole genome shotgun (WGS) entry which is preliminary data.</text>
</comment>
<evidence type="ECO:0000256" key="3">
    <source>
        <dbReference type="ARBA" id="ARBA00022454"/>
    </source>
</evidence>
<evidence type="ECO:0000256" key="10">
    <source>
        <dbReference type="SAM" id="MobiDB-lite"/>
    </source>
</evidence>
<keyword evidence="7" id="KW-0539">Nucleus</keyword>
<evidence type="ECO:0000256" key="5">
    <source>
        <dbReference type="ARBA" id="ARBA00022776"/>
    </source>
</evidence>
<dbReference type="Proteomes" id="UP000812440">
    <property type="component" value="Chromosome 8_10"/>
</dbReference>
<keyword evidence="4" id="KW-0132">Cell division</keyword>
<keyword evidence="12" id="KW-1185">Reference proteome</keyword>
<protein>
    <recommendedName>
        <fullName evidence="13">Polyamine-modulated factor 1</fullName>
    </recommendedName>
</protein>
<dbReference type="Pfam" id="PF03980">
    <property type="entry name" value="Nnf1"/>
    <property type="match status" value="1"/>
</dbReference>
<dbReference type="InterPro" id="IPR007128">
    <property type="entry name" value="PMF1/Nnf1"/>
</dbReference>
<keyword evidence="9" id="KW-0137">Centromere</keyword>
<proteinExistence type="predicted"/>
<dbReference type="AlphaFoldDB" id="A0A8T2K2S5"/>
<dbReference type="GO" id="GO:0007059">
    <property type="term" value="P:chromosome segregation"/>
    <property type="evidence" value="ECO:0007669"/>
    <property type="project" value="TreeGrafter"/>
</dbReference>
<evidence type="ECO:0000313" key="11">
    <source>
        <dbReference type="EMBL" id="KAG8449900.1"/>
    </source>
</evidence>
<reference evidence="11" key="1">
    <citation type="thesis" date="2020" institute="ProQuest LLC" country="789 East Eisenhower Parkway, Ann Arbor, MI, USA">
        <title>Comparative Genomics and Chromosome Evolution.</title>
        <authorList>
            <person name="Mudd A.B."/>
        </authorList>
    </citation>
    <scope>NUCLEOTIDE SEQUENCE</scope>
    <source>
        <strain evidence="11">Female2</strain>
        <tissue evidence="11">Blood</tissue>
    </source>
</reference>